<dbReference type="EMBL" id="JAVRHS010000011">
    <property type="protein sequence ID" value="MDT0576766.1"/>
    <property type="molecule type" value="Genomic_DNA"/>
</dbReference>
<organism evidence="2 3">
    <name type="scientific">Croceicoccus esteveae</name>
    <dbReference type="NCBI Taxonomy" id="3075597"/>
    <lineage>
        <taxon>Bacteria</taxon>
        <taxon>Pseudomonadati</taxon>
        <taxon>Pseudomonadota</taxon>
        <taxon>Alphaproteobacteria</taxon>
        <taxon>Sphingomonadales</taxon>
        <taxon>Erythrobacteraceae</taxon>
        <taxon>Croceicoccus</taxon>
    </lineage>
</organism>
<sequence>VRREKLDETVFRAVEKRLLGRGRLEELLKEVLELADDKRQRMEQELTQANAERTRRRTAIDRLLGLIEEGIMKPSDPEFAQRLSENREAVAAITSRIDVLESQLVRGSRRITPAVLKKFSRQLSAKLHDEDSTLRSAYLRMLVYEVRVSKDRVTITGSKSVLERGLAKGLPRLEGSVPIFDQKWCRLQDSNL</sequence>
<feature type="coiled-coil region" evidence="1">
    <location>
        <begin position="24"/>
        <end position="52"/>
    </location>
</feature>
<evidence type="ECO:0008006" key="4">
    <source>
        <dbReference type="Google" id="ProtNLM"/>
    </source>
</evidence>
<reference evidence="2 3" key="1">
    <citation type="submission" date="2023-09" db="EMBL/GenBank/DDBJ databases">
        <authorList>
            <person name="Rey-Velasco X."/>
        </authorList>
    </citation>
    <scope>NUCLEOTIDE SEQUENCE [LARGE SCALE GENOMIC DNA]</scope>
    <source>
        <strain evidence="2 3">F390</strain>
    </source>
</reference>
<keyword evidence="3" id="KW-1185">Reference proteome</keyword>
<accession>A0ABU2ZK62</accession>
<feature type="non-terminal residue" evidence="2">
    <location>
        <position position="1"/>
    </location>
</feature>
<evidence type="ECO:0000256" key="1">
    <source>
        <dbReference type="SAM" id="Coils"/>
    </source>
</evidence>
<evidence type="ECO:0000313" key="2">
    <source>
        <dbReference type="EMBL" id="MDT0576766.1"/>
    </source>
</evidence>
<name>A0ABU2ZK62_9SPHN</name>
<dbReference type="Proteomes" id="UP001259803">
    <property type="component" value="Unassembled WGS sequence"/>
</dbReference>
<keyword evidence="1" id="KW-0175">Coiled coil</keyword>
<protein>
    <recommendedName>
        <fullName evidence="4">Recombinase family protein</fullName>
    </recommendedName>
</protein>
<dbReference type="RefSeq" id="WP_311341343.1">
    <property type="nucleotide sequence ID" value="NZ_JAVRHS010000011.1"/>
</dbReference>
<proteinExistence type="predicted"/>
<evidence type="ECO:0000313" key="3">
    <source>
        <dbReference type="Proteomes" id="UP001259803"/>
    </source>
</evidence>
<comment type="caution">
    <text evidence="2">The sequence shown here is derived from an EMBL/GenBank/DDBJ whole genome shotgun (WGS) entry which is preliminary data.</text>
</comment>
<gene>
    <name evidence="2" type="ORF">RM533_11320</name>
</gene>